<proteinExistence type="predicted"/>
<evidence type="ECO:0000313" key="2">
    <source>
        <dbReference type="EMBL" id="GAA0148929.1"/>
    </source>
</evidence>
<comment type="caution">
    <text evidence="2">The sequence shown here is derived from an EMBL/GenBank/DDBJ whole genome shotgun (WGS) entry which is preliminary data.</text>
</comment>
<feature type="region of interest" description="Disordered" evidence="1">
    <location>
        <begin position="1"/>
        <end position="25"/>
    </location>
</feature>
<reference evidence="2 3" key="1">
    <citation type="submission" date="2024-01" db="EMBL/GenBank/DDBJ databases">
        <title>The complete chloroplast genome sequence of Lithospermum erythrorhizon: insights into the phylogenetic relationship among Boraginaceae species and the maternal lineages of purple gromwells.</title>
        <authorList>
            <person name="Okada T."/>
            <person name="Watanabe K."/>
        </authorList>
    </citation>
    <scope>NUCLEOTIDE SEQUENCE [LARGE SCALE GENOMIC DNA]</scope>
</reference>
<keyword evidence="3" id="KW-1185">Reference proteome</keyword>
<dbReference type="Proteomes" id="UP001454036">
    <property type="component" value="Unassembled WGS sequence"/>
</dbReference>
<evidence type="ECO:0000313" key="3">
    <source>
        <dbReference type="Proteomes" id="UP001454036"/>
    </source>
</evidence>
<sequence>MISTISNRRMPQLTSQDQSTYGPEAPYLRWEFTPTGDGRYIAGANGDYHNQYNAATPEEAPPSKGREPCGGLAAEQVQGIAPQEEASGSRGGTGAQSPRGEAQWMGSGHLTRHTRGPSCQEEMPYRASRIIRGSGMR</sequence>
<dbReference type="AlphaFoldDB" id="A0AAV3PBE4"/>
<dbReference type="EMBL" id="BAABME010001323">
    <property type="protein sequence ID" value="GAA0148929.1"/>
    <property type="molecule type" value="Genomic_DNA"/>
</dbReference>
<protein>
    <submittedName>
        <fullName evidence="2">Uncharacterized protein</fullName>
    </submittedName>
</protein>
<organism evidence="2 3">
    <name type="scientific">Lithospermum erythrorhizon</name>
    <name type="common">Purple gromwell</name>
    <name type="synonym">Lithospermum officinale var. erythrorhizon</name>
    <dbReference type="NCBI Taxonomy" id="34254"/>
    <lineage>
        <taxon>Eukaryota</taxon>
        <taxon>Viridiplantae</taxon>
        <taxon>Streptophyta</taxon>
        <taxon>Embryophyta</taxon>
        <taxon>Tracheophyta</taxon>
        <taxon>Spermatophyta</taxon>
        <taxon>Magnoliopsida</taxon>
        <taxon>eudicotyledons</taxon>
        <taxon>Gunneridae</taxon>
        <taxon>Pentapetalae</taxon>
        <taxon>asterids</taxon>
        <taxon>lamiids</taxon>
        <taxon>Boraginales</taxon>
        <taxon>Boraginaceae</taxon>
        <taxon>Boraginoideae</taxon>
        <taxon>Lithospermeae</taxon>
        <taxon>Lithospermum</taxon>
    </lineage>
</organism>
<feature type="compositionally biased region" description="Polar residues" evidence="1">
    <location>
        <begin position="1"/>
        <end position="21"/>
    </location>
</feature>
<accession>A0AAV3PBE4</accession>
<name>A0AAV3PBE4_LITER</name>
<feature type="region of interest" description="Disordered" evidence="1">
    <location>
        <begin position="50"/>
        <end position="121"/>
    </location>
</feature>
<gene>
    <name evidence="2" type="ORF">LIER_08237</name>
</gene>
<evidence type="ECO:0000256" key="1">
    <source>
        <dbReference type="SAM" id="MobiDB-lite"/>
    </source>
</evidence>